<dbReference type="InterPro" id="IPR023578">
    <property type="entry name" value="Ras_GEF_dom_sf"/>
</dbReference>
<dbReference type="InterPro" id="IPR056686">
    <property type="entry name" value="DUF7784"/>
</dbReference>
<dbReference type="GO" id="GO:0005886">
    <property type="term" value="C:plasma membrane"/>
    <property type="evidence" value="ECO:0007669"/>
    <property type="project" value="TreeGrafter"/>
</dbReference>
<dbReference type="PANTHER" id="PTHR23113:SF368">
    <property type="entry name" value="CELL DIVISION CONTROL PROTEIN 25"/>
    <property type="match status" value="1"/>
</dbReference>
<dbReference type="RefSeq" id="XP_040691227.1">
    <property type="nucleotide sequence ID" value="XM_040837481.1"/>
</dbReference>
<feature type="compositionally biased region" description="Acidic residues" evidence="5">
    <location>
        <begin position="1334"/>
        <end position="1346"/>
    </location>
</feature>
<dbReference type="SUPFAM" id="SSF50044">
    <property type="entry name" value="SH3-domain"/>
    <property type="match status" value="1"/>
</dbReference>
<accession>A0A1L9RRI9</accession>
<dbReference type="GO" id="GO:0005085">
    <property type="term" value="F:guanyl-nucleotide exchange factor activity"/>
    <property type="evidence" value="ECO:0007669"/>
    <property type="project" value="UniProtKB-KW"/>
</dbReference>
<evidence type="ECO:0000256" key="3">
    <source>
        <dbReference type="PROSITE-ProRule" id="PRU00135"/>
    </source>
</evidence>
<feature type="compositionally biased region" description="Pro residues" evidence="5">
    <location>
        <begin position="1085"/>
        <end position="1100"/>
    </location>
</feature>
<keyword evidence="1 4" id="KW-0728">SH3 domain</keyword>
<dbReference type="Pfam" id="PF00018">
    <property type="entry name" value="SH3_1"/>
    <property type="match status" value="1"/>
</dbReference>
<proteinExistence type="predicted"/>
<feature type="compositionally biased region" description="Basic and acidic residues" evidence="5">
    <location>
        <begin position="1023"/>
        <end position="1039"/>
    </location>
</feature>
<dbReference type="Pfam" id="PF23518">
    <property type="entry name" value="WW_2"/>
    <property type="match status" value="1"/>
</dbReference>
<evidence type="ECO:0000256" key="4">
    <source>
        <dbReference type="PROSITE-ProRule" id="PRU00192"/>
    </source>
</evidence>
<evidence type="ECO:0000259" key="6">
    <source>
        <dbReference type="PROSITE" id="PS50002"/>
    </source>
</evidence>
<dbReference type="GO" id="GO:0007265">
    <property type="term" value="P:Ras protein signal transduction"/>
    <property type="evidence" value="ECO:0007669"/>
    <property type="project" value="TreeGrafter"/>
</dbReference>
<dbReference type="SMART" id="SM00147">
    <property type="entry name" value="RasGEF"/>
    <property type="match status" value="1"/>
</dbReference>
<feature type="domain" description="SH3" evidence="6">
    <location>
        <begin position="14"/>
        <end position="74"/>
    </location>
</feature>
<dbReference type="Pfam" id="PF25006">
    <property type="entry name" value="DUF7783"/>
    <property type="match status" value="1"/>
</dbReference>
<feature type="compositionally biased region" description="Acidic residues" evidence="5">
    <location>
        <begin position="96"/>
        <end position="112"/>
    </location>
</feature>
<dbReference type="CDD" id="cd06224">
    <property type="entry name" value="REM"/>
    <property type="match status" value="1"/>
</dbReference>
<feature type="compositionally biased region" description="Low complexity" evidence="5">
    <location>
        <begin position="1267"/>
        <end position="1296"/>
    </location>
</feature>
<dbReference type="PROSITE" id="PS50212">
    <property type="entry name" value="RASGEF_NTER"/>
    <property type="match status" value="1"/>
</dbReference>
<dbReference type="SMART" id="SM00229">
    <property type="entry name" value="RasGEFN"/>
    <property type="match status" value="1"/>
</dbReference>
<dbReference type="Gene3D" id="2.30.30.40">
    <property type="entry name" value="SH3 Domains"/>
    <property type="match status" value="1"/>
</dbReference>
<dbReference type="InterPro" id="IPR057827">
    <property type="entry name" value="WW_fungi"/>
</dbReference>
<dbReference type="InterPro" id="IPR001452">
    <property type="entry name" value="SH3_domain"/>
</dbReference>
<dbReference type="STRING" id="1073089.A0A1L9RRI9"/>
<dbReference type="InterPro" id="IPR036964">
    <property type="entry name" value="RASGEF_cat_dom_sf"/>
</dbReference>
<dbReference type="SMART" id="SM00326">
    <property type="entry name" value="SH3"/>
    <property type="match status" value="1"/>
</dbReference>
<keyword evidence="2 3" id="KW-0344">Guanine-nucleotide releasing factor</keyword>
<feature type="region of interest" description="Disordered" evidence="5">
    <location>
        <begin position="84"/>
        <end position="135"/>
    </location>
</feature>
<gene>
    <name evidence="8" type="ORF">ASPWEDRAFT_50698</name>
</gene>
<feature type="compositionally biased region" description="Acidic residues" evidence="5">
    <location>
        <begin position="1403"/>
        <end position="1414"/>
    </location>
</feature>
<feature type="compositionally biased region" description="Polar residues" evidence="5">
    <location>
        <begin position="1146"/>
        <end position="1163"/>
    </location>
</feature>
<protein>
    <submittedName>
        <fullName evidence="8">Uncharacterized protein</fullName>
    </submittedName>
</protein>
<dbReference type="Gene3D" id="1.20.58.1520">
    <property type="match status" value="1"/>
</dbReference>
<feature type="compositionally biased region" description="Polar residues" evidence="5">
    <location>
        <begin position="1316"/>
        <end position="1333"/>
    </location>
</feature>
<dbReference type="Gene3D" id="1.10.840.10">
    <property type="entry name" value="Ras guanine-nucleotide exchange factors catalytic domain"/>
    <property type="match status" value="1"/>
</dbReference>
<dbReference type="PROSITE" id="PS50002">
    <property type="entry name" value="SH3"/>
    <property type="match status" value="1"/>
</dbReference>
<dbReference type="VEuPathDB" id="FungiDB:ASPWEDRAFT_50698"/>
<dbReference type="InterPro" id="IPR000651">
    <property type="entry name" value="Ras-like_Gua-exchang_fac_N"/>
</dbReference>
<feature type="region of interest" description="Disordered" evidence="5">
    <location>
        <begin position="1360"/>
        <end position="1414"/>
    </location>
</feature>
<evidence type="ECO:0000256" key="1">
    <source>
        <dbReference type="ARBA" id="ARBA00022443"/>
    </source>
</evidence>
<dbReference type="PANTHER" id="PTHR23113">
    <property type="entry name" value="GUANINE NUCLEOTIDE EXCHANGE FACTOR"/>
    <property type="match status" value="1"/>
</dbReference>
<dbReference type="InterPro" id="IPR001895">
    <property type="entry name" value="RASGEF_cat_dom"/>
</dbReference>
<dbReference type="CDD" id="cd11883">
    <property type="entry name" value="SH3_Sdc25"/>
    <property type="match status" value="1"/>
</dbReference>
<dbReference type="Pfam" id="PF00618">
    <property type="entry name" value="RasGEF_N"/>
    <property type="match status" value="1"/>
</dbReference>
<keyword evidence="9" id="KW-1185">Reference proteome</keyword>
<dbReference type="Pfam" id="PF03999">
    <property type="entry name" value="MAP65_ASE1"/>
    <property type="match status" value="1"/>
</dbReference>
<feature type="region of interest" description="Disordered" evidence="5">
    <location>
        <begin position="1082"/>
        <end position="1222"/>
    </location>
</feature>
<dbReference type="GeneID" id="63753329"/>
<evidence type="ECO:0000259" key="7">
    <source>
        <dbReference type="PROSITE" id="PS50212"/>
    </source>
</evidence>
<evidence type="ECO:0000256" key="2">
    <source>
        <dbReference type="ARBA" id="ARBA00022658"/>
    </source>
</evidence>
<dbReference type="InterPro" id="IPR008937">
    <property type="entry name" value="Ras-like_GEF"/>
</dbReference>
<feature type="region of interest" description="Disordered" evidence="5">
    <location>
        <begin position="170"/>
        <end position="270"/>
    </location>
</feature>
<feature type="domain" description="N-terminal Ras-GEF" evidence="7">
    <location>
        <begin position="735"/>
        <end position="868"/>
    </location>
</feature>
<dbReference type="SUPFAM" id="SSF48366">
    <property type="entry name" value="Ras GEF"/>
    <property type="match status" value="1"/>
</dbReference>
<dbReference type="EMBL" id="KV878211">
    <property type="protein sequence ID" value="OJJ37551.1"/>
    <property type="molecule type" value="Genomic_DNA"/>
</dbReference>
<evidence type="ECO:0000313" key="9">
    <source>
        <dbReference type="Proteomes" id="UP000184383"/>
    </source>
</evidence>
<dbReference type="Gene3D" id="1.20.870.10">
    <property type="entry name" value="Son of sevenless (SoS) protein Chain: S domain 1"/>
    <property type="match status" value="1"/>
</dbReference>
<reference evidence="9" key="1">
    <citation type="journal article" date="2017" name="Genome Biol.">
        <title>Comparative genomics reveals high biological diversity and specific adaptations in the industrially and medically important fungal genus Aspergillus.</title>
        <authorList>
            <person name="de Vries R.P."/>
            <person name="Riley R."/>
            <person name="Wiebenga A."/>
            <person name="Aguilar-Osorio G."/>
            <person name="Amillis S."/>
            <person name="Uchima C.A."/>
            <person name="Anderluh G."/>
            <person name="Asadollahi M."/>
            <person name="Askin M."/>
            <person name="Barry K."/>
            <person name="Battaglia E."/>
            <person name="Bayram O."/>
            <person name="Benocci T."/>
            <person name="Braus-Stromeyer S.A."/>
            <person name="Caldana C."/>
            <person name="Canovas D."/>
            <person name="Cerqueira G.C."/>
            <person name="Chen F."/>
            <person name="Chen W."/>
            <person name="Choi C."/>
            <person name="Clum A."/>
            <person name="Dos Santos R.A."/>
            <person name="Damasio A.R."/>
            <person name="Diallinas G."/>
            <person name="Emri T."/>
            <person name="Fekete E."/>
            <person name="Flipphi M."/>
            <person name="Freyberg S."/>
            <person name="Gallo A."/>
            <person name="Gournas C."/>
            <person name="Habgood R."/>
            <person name="Hainaut M."/>
            <person name="Harispe M.L."/>
            <person name="Henrissat B."/>
            <person name="Hilden K.S."/>
            <person name="Hope R."/>
            <person name="Hossain A."/>
            <person name="Karabika E."/>
            <person name="Karaffa L."/>
            <person name="Karanyi Z."/>
            <person name="Krasevec N."/>
            <person name="Kuo A."/>
            <person name="Kusch H."/>
            <person name="LaButti K."/>
            <person name="Lagendijk E.L."/>
            <person name="Lapidus A."/>
            <person name="Levasseur A."/>
            <person name="Lindquist E."/>
            <person name="Lipzen A."/>
            <person name="Logrieco A.F."/>
            <person name="MacCabe A."/>
            <person name="Maekelae M.R."/>
            <person name="Malavazi I."/>
            <person name="Melin P."/>
            <person name="Meyer V."/>
            <person name="Mielnichuk N."/>
            <person name="Miskei M."/>
            <person name="Molnar A.P."/>
            <person name="Mule G."/>
            <person name="Ngan C.Y."/>
            <person name="Orejas M."/>
            <person name="Orosz E."/>
            <person name="Ouedraogo J.P."/>
            <person name="Overkamp K.M."/>
            <person name="Park H.-S."/>
            <person name="Perrone G."/>
            <person name="Piumi F."/>
            <person name="Punt P.J."/>
            <person name="Ram A.F."/>
            <person name="Ramon A."/>
            <person name="Rauscher S."/>
            <person name="Record E."/>
            <person name="Riano-Pachon D.M."/>
            <person name="Robert V."/>
            <person name="Roehrig J."/>
            <person name="Ruller R."/>
            <person name="Salamov A."/>
            <person name="Salih N.S."/>
            <person name="Samson R.A."/>
            <person name="Sandor E."/>
            <person name="Sanguinetti M."/>
            <person name="Schuetze T."/>
            <person name="Sepcic K."/>
            <person name="Shelest E."/>
            <person name="Sherlock G."/>
            <person name="Sophianopoulou V."/>
            <person name="Squina F.M."/>
            <person name="Sun H."/>
            <person name="Susca A."/>
            <person name="Todd R.B."/>
            <person name="Tsang A."/>
            <person name="Unkles S.E."/>
            <person name="van de Wiele N."/>
            <person name="van Rossen-Uffink D."/>
            <person name="Oliveira J.V."/>
            <person name="Vesth T.C."/>
            <person name="Visser J."/>
            <person name="Yu J.-H."/>
            <person name="Zhou M."/>
            <person name="Andersen M.R."/>
            <person name="Archer D.B."/>
            <person name="Baker S.E."/>
            <person name="Benoit I."/>
            <person name="Brakhage A.A."/>
            <person name="Braus G.H."/>
            <person name="Fischer R."/>
            <person name="Frisvad J.C."/>
            <person name="Goldman G.H."/>
            <person name="Houbraken J."/>
            <person name="Oakley B."/>
            <person name="Pocsi I."/>
            <person name="Scazzocchio C."/>
            <person name="Seiboth B."/>
            <person name="vanKuyk P.A."/>
            <person name="Wortman J."/>
            <person name="Dyer P.S."/>
            <person name="Grigoriev I.V."/>
        </authorList>
    </citation>
    <scope>NUCLEOTIDE SEQUENCE [LARGE SCALE GENOMIC DNA]</scope>
    <source>
        <strain evidence="9">DTO 134E9</strain>
    </source>
</reference>
<feature type="region of interest" description="Disordered" evidence="5">
    <location>
        <begin position="635"/>
        <end position="663"/>
    </location>
</feature>
<feature type="region of interest" description="Disordered" evidence="5">
    <location>
        <begin position="1008"/>
        <end position="1039"/>
    </location>
</feature>
<dbReference type="CDD" id="cd11741">
    <property type="entry name" value="TIN2_TBM"/>
    <property type="match status" value="1"/>
</dbReference>
<dbReference type="InterPro" id="IPR056685">
    <property type="entry name" value="DUF7783"/>
</dbReference>
<feature type="region of interest" description="Disordered" evidence="5">
    <location>
        <begin position="1235"/>
        <end position="1347"/>
    </location>
</feature>
<dbReference type="OrthoDB" id="546434at2759"/>
<dbReference type="PRINTS" id="PR00452">
    <property type="entry name" value="SH3DOMAIN"/>
</dbReference>
<evidence type="ECO:0000256" key="5">
    <source>
        <dbReference type="SAM" id="MobiDB-lite"/>
    </source>
</evidence>
<sequence>MTSGAGYSPSPEPAPALFVRAMYDYDADDHTSLSFQRGDVIQVLNQLETGWWDGVINNNVRGWFPSNYCTVITDTADLEDQLSHAREDGEFSAESGVEEEYEEEHEDEEVDSEGNPRDSQPILPIEGPGPCSSNEQEEAAFWIPQATPDGRLFYFNTLTGYSTMELPFENPTSANETGPRDRNNFFVPDQTRPPPEMMARGFERDEDDYDGSGSEAEGESLMLASHDSMSRRRQSLMDGVSPATSMDSLHPPSATKSVHDRQSRSPRKMSNAAISVTDFHRPSISSEASTHFVDDGASVPLTWPLLIDTMHNAIDSYRQTLLNGDRSEYVRKAEDISDHLRMLLAAGSDTTDNHSGNPSIISTNKALYPHFRDMMSKFSKLVLSSHIAAADWPGPDSVNKCLQEADGVMHGVYGYVDVARKQRGETIHRTIPGFVIGSTSGGCWQNNGVSLTEAGPTSFLDQDGGDSRAEPSVPLDSALLDHIDILRRSFVGSIRRLEERLTLNQKKIVTHAQQYEIGDAVSAAAIRVVEQFRPWLSAVEAINLAPLGTSFQNPQLVDFSLQKQRVYDAIADFVLSCQAVSAPLGDEWAELRSDSLDDRLNAVRSIARQLENYVSQIGFSLSLLLEQIPEPNSVFRSESRLGGDNEPFNPPHSRGESQSRVPTETIGIPSSYAVDNSTEKVRRNMDKAQRFFGQAPPTAITREPIREPVREPDETPWFLLKMDHDGEVFFDTKNDVPTLKCGTLAGLVEHLTRHDKLDASFNNTFLLTYRSFTSASELFELLVQRFNIQPPFGLNDEEMQIWIDRKQRPIRFRVVNILKSWFEHFWMEPSDEVNMNLLGRVYNFTKDSIATTKTPGSPQLLSVIEQRLRGQDTTAKRLVPTKAVPAPTPIIPKNMKKLKFLDIDPTEFARQLTIIEWCLYSKIRPTECLNKTWQKKVGPDEPEPAANVKSLILHSNQLTNWVAEMILAQSDVKKRAEITRLETLKEQRASTLELVEKHRTLLSDRQALANSSQDASRLMARGNKGERRDPGKLLREEKMRKRIAKELPKVEADLRTELENWEDEYGRPFLVHGERYLDELTPVMAKPPPRSKTPSGPPPSATRGSATRPPSRPASVMGGGPSRPASVMGGGPPRPASSMREPPPSRSATKTPTGGQTKYNTIGPSRAPSRAGAKSPSKIPARVPLSNMPHGNNSTDRRGGPGTYSSSTVGKMPAPRAPPPRMRALTVDTKEERGSYLFDPPRCASAMSNSFVRPVSPEDPYDDRNQRSFMSSSIFSHRSNGQSSLSSTSSLQSSLQGFPRPNPYLQHAPPPPAARQVSNSSTINTANSGSENWETFDDGSDSEPDASDVYYAKLRAAHGKRIAPEDSQPVSMAGKKPKGIRSVSPDEPIGGQNAQMLRVAGSDVDEWTDDMEPY</sequence>
<organism evidence="8 9">
    <name type="scientific">Aspergillus wentii DTO 134E9</name>
    <dbReference type="NCBI Taxonomy" id="1073089"/>
    <lineage>
        <taxon>Eukaryota</taxon>
        <taxon>Fungi</taxon>
        <taxon>Dikarya</taxon>
        <taxon>Ascomycota</taxon>
        <taxon>Pezizomycotina</taxon>
        <taxon>Eurotiomycetes</taxon>
        <taxon>Eurotiomycetidae</taxon>
        <taxon>Eurotiales</taxon>
        <taxon>Aspergillaceae</taxon>
        <taxon>Aspergillus</taxon>
        <taxon>Aspergillus subgen. Cremei</taxon>
    </lineage>
</organism>
<dbReference type="Proteomes" id="UP000184383">
    <property type="component" value="Unassembled WGS sequence"/>
</dbReference>
<dbReference type="InterPro" id="IPR036028">
    <property type="entry name" value="SH3-like_dom_sf"/>
</dbReference>
<name>A0A1L9RRI9_ASPWE</name>
<evidence type="ECO:0000313" key="8">
    <source>
        <dbReference type="EMBL" id="OJJ37551.1"/>
    </source>
</evidence>
<dbReference type="Pfam" id="PF25008">
    <property type="entry name" value="DUF7784"/>
    <property type="match status" value="1"/>
</dbReference>